<organism evidence="1 2">
    <name type="scientific">Daphnia magna</name>
    <dbReference type="NCBI Taxonomy" id="35525"/>
    <lineage>
        <taxon>Eukaryota</taxon>
        <taxon>Metazoa</taxon>
        <taxon>Ecdysozoa</taxon>
        <taxon>Arthropoda</taxon>
        <taxon>Crustacea</taxon>
        <taxon>Branchiopoda</taxon>
        <taxon>Diplostraca</taxon>
        <taxon>Cladocera</taxon>
        <taxon>Anomopoda</taxon>
        <taxon>Daphniidae</taxon>
        <taxon>Daphnia</taxon>
    </lineage>
</organism>
<name>A0ABR0B7K2_9CRUS</name>
<keyword evidence="2" id="KW-1185">Reference proteome</keyword>
<gene>
    <name evidence="1" type="ORF">OUZ56_029681</name>
</gene>
<accession>A0ABR0B7K2</accession>
<dbReference type="Proteomes" id="UP001234178">
    <property type="component" value="Unassembled WGS sequence"/>
</dbReference>
<comment type="caution">
    <text evidence="1">The sequence shown here is derived from an EMBL/GenBank/DDBJ whole genome shotgun (WGS) entry which is preliminary data.</text>
</comment>
<reference evidence="1 2" key="1">
    <citation type="journal article" date="2023" name="Nucleic Acids Res.">
        <title>The hologenome of Daphnia magna reveals possible DNA methylation and microbiome-mediated evolution of the host genome.</title>
        <authorList>
            <person name="Chaturvedi A."/>
            <person name="Li X."/>
            <person name="Dhandapani V."/>
            <person name="Marshall H."/>
            <person name="Kissane S."/>
            <person name="Cuenca-Cambronero M."/>
            <person name="Asole G."/>
            <person name="Calvet F."/>
            <person name="Ruiz-Romero M."/>
            <person name="Marangio P."/>
            <person name="Guigo R."/>
            <person name="Rago D."/>
            <person name="Mirbahai L."/>
            <person name="Eastwood N."/>
            <person name="Colbourne J.K."/>
            <person name="Zhou J."/>
            <person name="Mallon E."/>
            <person name="Orsini L."/>
        </authorList>
    </citation>
    <scope>NUCLEOTIDE SEQUENCE [LARGE SCALE GENOMIC DNA]</scope>
    <source>
        <strain evidence="1">LRV0_1</strain>
    </source>
</reference>
<evidence type="ECO:0000313" key="2">
    <source>
        <dbReference type="Proteomes" id="UP001234178"/>
    </source>
</evidence>
<dbReference type="EMBL" id="JAOYFB010000040">
    <property type="protein sequence ID" value="KAK4037650.1"/>
    <property type="molecule type" value="Genomic_DNA"/>
</dbReference>
<protein>
    <submittedName>
        <fullName evidence="1">Uncharacterized protein</fullName>
    </submittedName>
</protein>
<sequence length="105" mass="11411">MFRNDDSEGDSSFCKFASLNFMPTQTLAQHGSYLPVSKGFILIADGLCKSVSFVIVLEQEELCPVIIFPKITLAQICRISEKSVIAGNITKVVGPTSLETVIVTL</sequence>
<evidence type="ECO:0000313" key="1">
    <source>
        <dbReference type="EMBL" id="KAK4037650.1"/>
    </source>
</evidence>
<proteinExistence type="predicted"/>